<dbReference type="STRING" id="7918.ENSLOCP00000019029"/>
<dbReference type="InterPro" id="IPR018849">
    <property type="entry name" value="Urb2/Npa2_C"/>
</dbReference>
<dbReference type="Proteomes" id="UP000018468">
    <property type="component" value="Linkage group LG16"/>
</dbReference>
<name>W5NEH0_LEPOC</name>
<dbReference type="OrthoDB" id="160374at2759"/>
<evidence type="ECO:0000259" key="1">
    <source>
        <dbReference type="Pfam" id="PF10441"/>
    </source>
</evidence>
<dbReference type="GO" id="GO:0005730">
    <property type="term" value="C:nucleolus"/>
    <property type="evidence" value="ECO:0000318"/>
    <property type="project" value="GO_Central"/>
</dbReference>
<evidence type="ECO:0000313" key="3">
    <source>
        <dbReference type="Proteomes" id="UP000018468"/>
    </source>
</evidence>
<dbReference type="Bgee" id="ENSLOCG00000015462">
    <property type="expression patterns" value="Expressed in ovary and 13 other cell types or tissues"/>
</dbReference>
<dbReference type="InParanoid" id="W5NEH0"/>
<protein>
    <submittedName>
        <fullName evidence="2">URB2 ribosome biogenesis homolog</fullName>
    </submittedName>
</protein>
<dbReference type="CTD" id="9816"/>
<reference evidence="2" key="2">
    <citation type="submission" date="2025-08" db="UniProtKB">
        <authorList>
            <consortium name="Ensembl"/>
        </authorList>
    </citation>
    <scope>IDENTIFICATION</scope>
</reference>
<proteinExistence type="predicted"/>
<dbReference type="KEGG" id="loc:102694242"/>
<dbReference type="GO" id="GO:1902036">
    <property type="term" value="P:regulation of hematopoietic stem cell differentiation"/>
    <property type="evidence" value="ECO:0007669"/>
    <property type="project" value="Ensembl"/>
</dbReference>
<dbReference type="Pfam" id="PF10441">
    <property type="entry name" value="Urb2"/>
    <property type="match status" value="1"/>
</dbReference>
<dbReference type="eggNOG" id="ENOG502QWBH">
    <property type="taxonomic scope" value="Eukaryota"/>
</dbReference>
<dbReference type="GeneID" id="102694242"/>
<dbReference type="GeneTree" id="ENSGT00390000009258"/>
<dbReference type="EMBL" id="AHAT01027896">
    <property type="status" value="NOT_ANNOTATED_CDS"/>
    <property type="molecule type" value="Genomic_DNA"/>
</dbReference>
<accession>W5NEH0</accession>
<dbReference type="Ensembl" id="ENSLOCT00000019061.1">
    <property type="protein sequence ID" value="ENSLOCP00000019029.1"/>
    <property type="gene ID" value="ENSLOCG00000015462.1"/>
</dbReference>
<dbReference type="PANTHER" id="PTHR15682">
    <property type="entry name" value="UNHEALTHY RIBOSOME BIOGENESIS PROTEIN 2 HOMOLOG"/>
    <property type="match status" value="1"/>
</dbReference>
<dbReference type="OMA" id="DYNHYHK"/>
<dbReference type="InterPro" id="IPR052609">
    <property type="entry name" value="Ribosome_Biogenesis_Reg"/>
</dbReference>
<dbReference type="GO" id="GO:1901796">
    <property type="term" value="P:regulation of signal transduction by p53 class mediator"/>
    <property type="evidence" value="ECO:0007669"/>
    <property type="project" value="Ensembl"/>
</dbReference>
<dbReference type="PANTHER" id="PTHR15682:SF2">
    <property type="entry name" value="UNHEALTHY RIBOSOME BIOGENESIS PROTEIN 2 HOMOLOG"/>
    <property type="match status" value="1"/>
</dbReference>
<evidence type="ECO:0000313" key="2">
    <source>
        <dbReference type="Ensembl" id="ENSLOCP00000019029.1"/>
    </source>
</evidence>
<organism evidence="2 3">
    <name type="scientific">Lepisosteus oculatus</name>
    <name type="common">Spotted gar</name>
    <dbReference type="NCBI Taxonomy" id="7918"/>
    <lineage>
        <taxon>Eukaryota</taxon>
        <taxon>Metazoa</taxon>
        <taxon>Chordata</taxon>
        <taxon>Craniata</taxon>
        <taxon>Vertebrata</taxon>
        <taxon>Euteleostomi</taxon>
        <taxon>Actinopterygii</taxon>
        <taxon>Neopterygii</taxon>
        <taxon>Holostei</taxon>
        <taxon>Semionotiformes</taxon>
        <taxon>Lepisosteidae</taxon>
        <taxon>Lepisosteus</taxon>
    </lineage>
</organism>
<feature type="domain" description="Nucleolar 27S pre-rRNA processing Urb2/Npa2 C-terminal" evidence="1">
    <location>
        <begin position="1328"/>
        <end position="1524"/>
    </location>
</feature>
<sequence length="1533" mass="169750">MAAIYSGVHLKLRSPRTPWEDKLKLARFAWVSPQCFLPNKEQVLLDWVSHALIGYYGKKFELQQHLVDGLWAYLDDILHSKKLQGLLNKGKTISLRFAMAQVINERISESAGSTSPLNVSPVLSCCQSILSSAALSVTYTAKYELMIELLGRLCALACSLLPSRASEEPLRLRVFEVLLVALSSYLVVQKQQGNANRVFAQVTSHLLPPFLFLRHLLMSRTGTAEDGIAVRQHLGRDTRGKLEAVLQSALFLPDHLPSYSEELLRGKEAAGAKKAAVSKGLLSPVRMIIEKLGDAEFCDPTVGFIVRANSLPLLFKFSLDAFCKGGQNQLVGFHLLARFVAALGLFEERSVEELSSAGNWNVALLSLENLLNLSLSADLYNVAADRIHHSEAQFLFYRKVAQFLFNNVQPTIPAWYRCLKALLLLNHLIVEPDLDELVSSAWIDADCNEPRVQKAREALLGDLLQVYAKLRQLPRLFDEVLVIICRPAADDLRPPVLSAGVCGNLSKCLLDVSPGQSLEICSMILEKCHTYLLPDLQGKDDMALKLFSLSLVLHFVLFNVKCLDNSTPAPIVKRSQSLLGEMLGILRPLIRLLQEHLPGALWIEKVREAALLLSYTWVEVDTLFQLHCSKYVSPADPSDSLVTDEGTALLPGMSAEGWDALAPKDHDCSPVSQLLLELLALQKIKKLSLRMDLAPDPHIQDSLCKSAEFILRSGNGSLTQLDSKLWDTQISSVDANTYPAAHWFLVTSNLALITPYLSDEDLSHLANALLSSVLHRDASGGEEEQGTCLSVSLISKHLLNSMILVEFPSVYSAFVRCVSRKIIRILCASEQGPQNEGLQLLATLDSSVAGDEKGGTVLEASSHTRDPAAAWTRLETAAQEILRSSKTCDPIVLSESQLESLLELLQVARTLNPDGLSPEDHTEFALLLFFMATNIYARCDTESAKTVGLLQEVYLLLASMQSGRNMGSILRVVHGSDFLEAVMVFLFSLSKKHLFGAVENSAWLAFLHIIQNFLQCFIEVIIERRKSVRLNLEKFVSVVIGGDVASAILSKQQVGAHRPGCVQLLLASLATLCKVMISHLDKSKQLEETLSGLLERVTDTLGPVIQTCLKSQSCSMLGQSFSVSMVTVLLEAELARGSSESPEGECQERQCLRYSGLYWGFAQQILRELSSSPRPLDFLNSALRFLTAFCPAAERTKEPGLDSFYMSTVQNVKNLLTAPWLSLAEVRKLETPLQELLEQLVSNSTQEQFRFTLLALRDGMGASWLRSGRTGEVFSSVMLTKLLVSCPMEEDCAKVFWFLAPQIISTLVSVLKEAGKEVALTPGLAVPALEAVRALLRQGEGLITNPHHVTVVFGALQSVPLDHLTVQDYYAVFLAIHEVLFTVIQCHPQVVLKATPCFLNCFFRLIASIMHEGRQKAEDEKGSEAEFELLLKCAQLVERMCSHIATVAEQFTVLCSFIIAQYVSELQKVTLHPKIKSHLTEGVYKILDLCIEQDLKFLNTALQAGVKEVLNELYSSYTRYHKTQRQGEEKYTA</sequence>
<reference evidence="2" key="3">
    <citation type="submission" date="2025-09" db="UniProtKB">
        <authorList>
            <consortium name="Ensembl"/>
        </authorList>
    </citation>
    <scope>IDENTIFICATION</scope>
</reference>
<dbReference type="FunCoup" id="W5NEH0">
    <property type="interactions" value="971"/>
</dbReference>
<reference evidence="3" key="1">
    <citation type="submission" date="2011-12" db="EMBL/GenBank/DDBJ databases">
        <title>The Draft Genome of Lepisosteus oculatus.</title>
        <authorList>
            <consortium name="The Broad Institute Genome Assembly &amp; Analysis Group"/>
            <consortium name="Computational R&amp;D Group"/>
            <consortium name="and Sequencing Platform"/>
            <person name="Di Palma F."/>
            <person name="Alfoldi J."/>
            <person name="Johnson J."/>
            <person name="Berlin A."/>
            <person name="Gnerre S."/>
            <person name="Jaffe D."/>
            <person name="MacCallum I."/>
            <person name="Young S."/>
            <person name="Walker B.J."/>
            <person name="Lander E.S."/>
            <person name="Lindblad-Toh K."/>
        </authorList>
    </citation>
    <scope>NUCLEOTIDE SEQUENCE [LARGE SCALE GENOMIC DNA]</scope>
</reference>
<dbReference type="GO" id="GO:0042254">
    <property type="term" value="P:ribosome biogenesis"/>
    <property type="evidence" value="ECO:0000318"/>
    <property type="project" value="GO_Central"/>
</dbReference>
<dbReference type="HOGENOM" id="CLU_251606_0_0_1"/>
<keyword evidence="3" id="KW-1185">Reference proteome</keyword>